<dbReference type="SUPFAM" id="SSF55729">
    <property type="entry name" value="Acyl-CoA N-acyltransferases (Nat)"/>
    <property type="match status" value="1"/>
</dbReference>
<dbReference type="Pfam" id="PF00583">
    <property type="entry name" value="Acetyltransf_1"/>
    <property type="match status" value="1"/>
</dbReference>
<dbReference type="PANTHER" id="PTHR43877:SF2">
    <property type="entry name" value="AMINOALKYLPHOSPHONATE N-ACETYLTRANSFERASE-RELATED"/>
    <property type="match status" value="1"/>
</dbReference>
<evidence type="ECO:0000256" key="1">
    <source>
        <dbReference type="ARBA" id="ARBA00022679"/>
    </source>
</evidence>
<keyword evidence="5" id="KW-1185">Reference proteome</keyword>
<evidence type="ECO:0000259" key="3">
    <source>
        <dbReference type="PROSITE" id="PS51186"/>
    </source>
</evidence>
<dbReference type="EC" id="2.3.-.-" evidence="4"/>
<dbReference type="PANTHER" id="PTHR43877">
    <property type="entry name" value="AMINOALKYLPHOSPHONATE N-ACETYLTRANSFERASE-RELATED-RELATED"/>
    <property type="match status" value="1"/>
</dbReference>
<keyword evidence="2 4" id="KW-0012">Acyltransferase</keyword>
<organism evidence="4 5">
    <name type="scientific">Mucilaginibacter antarcticus</name>
    <dbReference type="NCBI Taxonomy" id="1855725"/>
    <lineage>
        <taxon>Bacteria</taxon>
        <taxon>Pseudomonadati</taxon>
        <taxon>Bacteroidota</taxon>
        <taxon>Sphingobacteriia</taxon>
        <taxon>Sphingobacteriales</taxon>
        <taxon>Sphingobacteriaceae</taxon>
        <taxon>Mucilaginibacter</taxon>
    </lineage>
</organism>
<dbReference type="Proteomes" id="UP001597601">
    <property type="component" value="Unassembled WGS sequence"/>
</dbReference>
<feature type="domain" description="N-acetyltransferase" evidence="3">
    <location>
        <begin position="1"/>
        <end position="146"/>
    </location>
</feature>
<dbReference type="EMBL" id="JBHUON010000003">
    <property type="protein sequence ID" value="MFD2863862.1"/>
    <property type="molecule type" value="Genomic_DNA"/>
</dbReference>
<sequence>MEIRPLEANNIKACAEIFIQTYNQAPWNYAWTPDDSVKYLKEYASSPQFKGFAIYEGSEIAGALLAHTKTWWNSTQLFIDELFVSPQFQKRGCGKQLMKYAEEYAEDNNLQTITLMTNKFMPAMNFYLDNDFIHAQPFVILFKNIQPEI</sequence>
<evidence type="ECO:0000313" key="4">
    <source>
        <dbReference type="EMBL" id="MFD2863862.1"/>
    </source>
</evidence>
<dbReference type="CDD" id="cd04301">
    <property type="entry name" value="NAT_SF"/>
    <property type="match status" value="1"/>
</dbReference>
<comment type="caution">
    <text evidence="4">The sequence shown here is derived from an EMBL/GenBank/DDBJ whole genome shotgun (WGS) entry which is preliminary data.</text>
</comment>
<dbReference type="InterPro" id="IPR050832">
    <property type="entry name" value="Bact_Acetyltransf"/>
</dbReference>
<proteinExistence type="predicted"/>
<dbReference type="InterPro" id="IPR000182">
    <property type="entry name" value="GNAT_dom"/>
</dbReference>
<dbReference type="Gene3D" id="3.40.630.30">
    <property type="match status" value="1"/>
</dbReference>
<dbReference type="GO" id="GO:0016746">
    <property type="term" value="F:acyltransferase activity"/>
    <property type="evidence" value="ECO:0007669"/>
    <property type="project" value="UniProtKB-KW"/>
</dbReference>
<accession>A0ABW5XLH7</accession>
<keyword evidence="1 4" id="KW-0808">Transferase</keyword>
<evidence type="ECO:0000256" key="2">
    <source>
        <dbReference type="ARBA" id="ARBA00023315"/>
    </source>
</evidence>
<name>A0ABW5XLH7_9SPHI</name>
<dbReference type="RefSeq" id="WP_377123814.1">
    <property type="nucleotide sequence ID" value="NZ_JBHUHN010000001.1"/>
</dbReference>
<protein>
    <submittedName>
        <fullName evidence="4">GNAT family N-acetyltransferase</fullName>
        <ecNumber evidence="4">2.3.-.-</ecNumber>
    </submittedName>
</protein>
<evidence type="ECO:0000313" key="5">
    <source>
        <dbReference type="Proteomes" id="UP001597601"/>
    </source>
</evidence>
<dbReference type="PROSITE" id="PS51186">
    <property type="entry name" value="GNAT"/>
    <property type="match status" value="1"/>
</dbReference>
<gene>
    <name evidence="4" type="ORF">ACFSYC_04100</name>
</gene>
<dbReference type="InterPro" id="IPR016181">
    <property type="entry name" value="Acyl_CoA_acyltransferase"/>
</dbReference>
<reference evidence="5" key="1">
    <citation type="journal article" date="2019" name="Int. J. Syst. Evol. Microbiol.">
        <title>The Global Catalogue of Microorganisms (GCM) 10K type strain sequencing project: providing services to taxonomists for standard genome sequencing and annotation.</title>
        <authorList>
            <consortium name="The Broad Institute Genomics Platform"/>
            <consortium name="The Broad Institute Genome Sequencing Center for Infectious Disease"/>
            <person name="Wu L."/>
            <person name="Ma J."/>
        </authorList>
    </citation>
    <scope>NUCLEOTIDE SEQUENCE [LARGE SCALE GENOMIC DNA]</scope>
    <source>
        <strain evidence="5">KCTC 52232</strain>
    </source>
</reference>